<name>A0A0G1EVX4_9BACT</name>
<proteinExistence type="predicted"/>
<dbReference type="Proteomes" id="UP000034213">
    <property type="component" value="Unassembled WGS sequence"/>
</dbReference>
<dbReference type="InterPro" id="IPR022121">
    <property type="entry name" value="Peptidase_M73_camelysin"/>
</dbReference>
<accession>A0A0G1EVX4</accession>
<comment type="caution">
    <text evidence="1">The sequence shown here is derived from an EMBL/GenBank/DDBJ whole genome shotgun (WGS) entry which is preliminary data.</text>
</comment>
<dbReference type="STRING" id="1618369.UV54_C0053G0008"/>
<evidence type="ECO:0000313" key="2">
    <source>
        <dbReference type="Proteomes" id="UP000034213"/>
    </source>
</evidence>
<gene>
    <name evidence="1" type="ORF">UV54_C0053G0008</name>
</gene>
<reference evidence="1 2" key="1">
    <citation type="journal article" date="2015" name="Nature">
        <title>rRNA introns, odd ribosomes, and small enigmatic genomes across a large radiation of phyla.</title>
        <authorList>
            <person name="Brown C.T."/>
            <person name="Hug L.A."/>
            <person name="Thomas B.C."/>
            <person name="Sharon I."/>
            <person name="Castelle C.J."/>
            <person name="Singh A."/>
            <person name="Wilkins M.J."/>
            <person name="Williams K.H."/>
            <person name="Banfield J.F."/>
        </authorList>
    </citation>
    <scope>NUCLEOTIDE SEQUENCE [LARGE SCALE GENOMIC DNA]</scope>
</reference>
<organism evidence="1 2">
    <name type="scientific">Candidatus Beckwithbacteria bacterium GW2011_GWA2_43_10</name>
    <dbReference type="NCBI Taxonomy" id="1618369"/>
    <lineage>
        <taxon>Bacteria</taxon>
        <taxon>Candidatus Beckwithiibacteriota</taxon>
    </lineage>
</organism>
<evidence type="ECO:0000313" key="1">
    <source>
        <dbReference type="EMBL" id="KKS78728.1"/>
    </source>
</evidence>
<dbReference type="EMBL" id="LCEW01000053">
    <property type="protein sequence ID" value="KKS78728.1"/>
    <property type="molecule type" value="Genomic_DNA"/>
</dbReference>
<dbReference type="NCBIfam" id="TIGR04088">
    <property type="entry name" value="cognate_SipW"/>
    <property type="match status" value="1"/>
</dbReference>
<dbReference type="InterPro" id="IPR023833">
    <property type="entry name" value="Signal_pept_SipW-depend-type"/>
</dbReference>
<sequence length="215" mass="22622">MFRQLIVNARSAGSARKILLSLIVIAAVSAAVVKGTQALFSDTETSNDNTFAASSLDLTVGSTTNGQNTVKFTVANMKPTDAQTGTYTLNNIGSLAGYLDLESISITNNENSRLEPEIQAGDTTDGAGELQTLVNLEIFVDTNNNGVKDGTETDIYNGKAGSIAANYDVSQSIDAGATTYLTVIADWPSQVNDNQAMGDDMTVNMTFELGQTTGQ</sequence>
<protein>
    <submittedName>
        <fullName evidence="1">Uncharacterized protein</fullName>
    </submittedName>
</protein>
<dbReference type="AlphaFoldDB" id="A0A0G1EVX4"/>
<dbReference type="Pfam" id="PF12389">
    <property type="entry name" value="Peptidase_M73"/>
    <property type="match status" value="1"/>
</dbReference>